<reference evidence="3 4" key="1">
    <citation type="submission" date="2022-04" db="EMBL/GenBank/DDBJ databases">
        <authorList>
            <person name="Ye Y.-Q."/>
            <person name="Du Z.-J."/>
        </authorList>
    </citation>
    <scope>NUCLEOTIDE SEQUENCE [LARGE SCALE GENOMIC DNA]</scope>
    <source>
        <strain evidence="3 4">A6E488</strain>
    </source>
</reference>
<sequence length="157" mass="16338">MPIASLVRMATSTAVDMAADAARPVVRDAVRRAVFLGIALVLFAGVIVFAELAFYLWLRTQTAPYIAALIVAGVTLILTLIALLIAVSGGSHRHGRPARTSDQGRAAAGSSNRNANDDIARLAAEAEAVGAIFGKDAKGYELVLGAFVVGMMMGRGK</sequence>
<gene>
    <name evidence="3" type="ORF">MUB46_09490</name>
</gene>
<evidence type="ECO:0000313" key="3">
    <source>
        <dbReference type="EMBL" id="MCT8972087.1"/>
    </source>
</evidence>
<protein>
    <submittedName>
        <fullName evidence="3">Phage holin family protein</fullName>
    </submittedName>
</protein>
<feature type="transmembrane region" description="Helical" evidence="2">
    <location>
        <begin position="33"/>
        <end position="58"/>
    </location>
</feature>
<dbReference type="RefSeq" id="WP_261615664.1">
    <property type="nucleotide sequence ID" value="NZ_JALIDZ010000004.1"/>
</dbReference>
<evidence type="ECO:0000256" key="2">
    <source>
        <dbReference type="SAM" id="Phobius"/>
    </source>
</evidence>
<keyword evidence="2" id="KW-0812">Transmembrane</keyword>
<evidence type="ECO:0000256" key="1">
    <source>
        <dbReference type="SAM" id="MobiDB-lite"/>
    </source>
</evidence>
<dbReference type="InterPro" id="IPR009937">
    <property type="entry name" value="Phage_holin_3_6"/>
</dbReference>
<comment type="caution">
    <text evidence="3">The sequence shown here is derived from an EMBL/GenBank/DDBJ whole genome shotgun (WGS) entry which is preliminary data.</text>
</comment>
<feature type="region of interest" description="Disordered" evidence="1">
    <location>
        <begin position="91"/>
        <end position="113"/>
    </location>
</feature>
<feature type="transmembrane region" description="Helical" evidence="2">
    <location>
        <begin position="64"/>
        <end position="87"/>
    </location>
</feature>
<keyword evidence="2" id="KW-1133">Transmembrane helix</keyword>
<proteinExistence type="predicted"/>
<feature type="compositionally biased region" description="Low complexity" evidence="1">
    <location>
        <begin position="104"/>
        <end position="113"/>
    </location>
</feature>
<dbReference type="AlphaFoldDB" id="A0AAW5QYR0"/>
<organism evidence="3 4">
    <name type="scientific">Microbaculum marinisediminis</name>
    <dbReference type="NCBI Taxonomy" id="2931392"/>
    <lineage>
        <taxon>Bacteria</taxon>
        <taxon>Pseudomonadati</taxon>
        <taxon>Pseudomonadota</taxon>
        <taxon>Alphaproteobacteria</taxon>
        <taxon>Hyphomicrobiales</taxon>
        <taxon>Tepidamorphaceae</taxon>
        <taxon>Microbaculum</taxon>
    </lineage>
</organism>
<keyword evidence="2" id="KW-0472">Membrane</keyword>
<evidence type="ECO:0000313" key="4">
    <source>
        <dbReference type="Proteomes" id="UP001320898"/>
    </source>
</evidence>
<dbReference type="Pfam" id="PF07332">
    <property type="entry name" value="Phage_holin_3_6"/>
    <property type="match status" value="1"/>
</dbReference>
<accession>A0AAW5QYR0</accession>
<dbReference type="EMBL" id="JALIDZ010000004">
    <property type="protein sequence ID" value="MCT8972087.1"/>
    <property type="molecule type" value="Genomic_DNA"/>
</dbReference>
<keyword evidence="4" id="KW-1185">Reference proteome</keyword>
<dbReference type="Proteomes" id="UP001320898">
    <property type="component" value="Unassembled WGS sequence"/>
</dbReference>
<name>A0AAW5QYR0_9HYPH</name>